<proteinExistence type="predicted"/>
<evidence type="ECO:0000256" key="1">
    <source>
        <dbReference type="SAM" id="MobiDB-lite"/>
    </source>
</evidence>
<dbReference type="Proteomes" id="UP000800035">
    <property type="component" value="Unassembled WGS sequence"/>
</dbReference>
<evidence type="ECO:0000313" key="3">
    <source>
        <dbReference type="Proteomes" id="UP000800035"/>
    </source>
</evidence>
<evidence type="ECO:0000313" key="2">
    <source>
        <dbReference type="EMBL" id="KAF1951776.1"/>
    </source>
</evidence>
<reference evidence="2" key="1">
    <citation type="journal article" date="2020" name="Stud. Mycol.">
        <title>101 Dothideomycetes genomes: a test case for predicting lifestyles and emergence of pathogens.</title>
        <authorList>
            <person name="Haridas S."/>
            <person name="Albert R."/>
            <person name="Binder M."/>
            <person name="Bloem J."/>
            <person name="Labutti K."/>
            <person name="Salamov A."/>
            <person name="Andreopoulos B."/>
            <person name="Baker S."/>
            <person name="Barry K."/>
            <person name="Bills G."/>
            <person name="Bluhm B."/>
            <person name="Cannon C."/>
            <person name="Castanera R."/>
            <person name="Culley D."/>
            <person name="Daum C."/>
            <person name="Ezra D."/>
            <person name="Gonzalez J."/>
            <person name="Henrissat B."/>
            <person name="Kuo A."/>
            <person name="Liang C."/>
            <person name="Lipzen A."/>
            <person name="Lutzoni F."/>
            <person name="Magnuson J."/>
            <person name="Mondo S."/>
            <person name="Nolan M."/>
            <person name="Ohm R."/>
            <person name="Pangilinan J."/>
            <person name="Park H.-J."/>
            <person name="Ramirez L."/>
            <person name="Alfaro M."/>
            <person name="Sun H."/>
            <person name="Tritt A."/>
            <person name="Yoshinaga Y."/>
            <person name="Zwiers L.-H."/>
            <person name="Turgeon B."/>
            <person name="Goodwin S."/>
            <person name="Spatafora J."/>
            <person name="Crous P."/>
            <person name="Grigoriev I."/>
        </authorList>
    </citation>
    <scope>NUCLEOTIDE SEQUENCE</scope>
    <source>
        <strain evidence="2">CBS 675.92</strain>
    </source>
</reference>
<name>A0A6A5TLS4_9PLEO</name>
<feature type="region of interest" description="Disordered" evidence="1">
    <location>
        <begin position="329"/>
        <end position="361"/>
    </location>
</feature>
<dbReference type="OrthoDB" id="4764735at2759"/>
<gene>
    <name evidence="2" type="ORF">CC80DRAFT_495916</name>
</gene>
<dbReference type="EMBL" id="ML977015">
    <property type="protein sequence ID" value="KAF1951776.1"/>
    <property type="molecule type" value="Genomic_DNA"/>
</dbReference>
<dbReference type="AlphaFoldDB" id="A0A6A5TLS4"/>
<keyword evidence="3" id="KW-1185">Reference proteome</keyword>
<organism evidence="2 3">
    <name type="scientific">Byssothecium circinans</name>
    <dbReference type="NCBI Taxonomy" id="147558"/>
    <lineage>
        <taxon>Eukaryota</taxon>
        <taxon>Fungi</taxon>
        <taxon>Dikarya</taxon>
        <taxon>Ascomycota</taxon>
        <taxon>Pezizomycotina</taxon>
        <taxon>Dothideomycetes</taxon>
        <taxon>Pleosporomycetidae</taxon>
        <taxon>Pleosporales</taxon>
        <taxon>Massarineae</taxon>
        <taxon>Massarinaceae</taxon>
        <taxon>Byssothecium</taxon>
    </lineage>
</organism>
<feature type="compositionally biased region" description="Basic residues" evidence="1">
    <location>
        <begin position="344"/>
        <end position="361"/>
    </location>
</feature>
<protein>
    <submittedName>
        <fullName evidence="2">Uncharacterized protein</fullName>
    </submittedName>
</protein>
<sequence>MPEITFIFGPHDSFFFDCPKTWKFHNVPQTLRQLFNSSMSPAWRVTQPFCLGLAPQNNTPEAVWYIGCKVGSGEDKIFYSQDFFDQHYPDLSRWTKAVPNAPRSCFVTFGTGHSYFASAPGRGSVWAGIPSELSDKIQKAYDTPCCVALGSHNAWFVMWPDGYYSWKFHGCYSDLDKILADAEPRSVSYLALSPYNQQRYFVAFRDRTIKYNFTGAPPEWMQQMQEVFSMWQAEITQRQAHPHALPRQPYAQPPSNTILYNAPQQWNPNLVAPAHPSQPGYMSPQTPNTPLSTFSNMASPPMSPNPPSLYAHYAPQQPQPQAVEMMGDVPAGALLAAPPPPHVQRTRSTNKKKKSLFKLFD</sequence>
<accession>A0A6A5TLS4</accession>